<dbReference type="EC" id="4.2.1.80" evidence="1"/>
<evidence type="ECO:0000313" key="2">
    <source>
        <dbReference type="Proteomes" id="UP000092544"/>
    </source>
</evidence>
<organism evidence="1 2">
    <name type="scientific">Marinomonas spartinae</name>
    <dbReference type="NCBI Taxonomy" id="1792290"/>
    <lineage>
        <taxon>Bacteria</taxon>
        <taxon>Pseudomonadati</taxon>
        <taxon>Pseudomonadota</taxon>
        <taxon>Gammaproteobacteria</taxon>
        <taxon>Oceanospirillales</taxon>
        <taxon>Oceanospirillaceae</taxon>
        <taxon>Marinomonas</taxon>
    </lineage>
</organism>
<keyword evidence="1" id="KW-0456">Lyase</keyword>
<dbReference type="OrthoDB" id="9792137at2"/>
<dbReference type="Proteomes" id="UP000092544">
    <property type="component" value="Unassembled WGS sequence"/>
</dbReference>
<dbReference type="InterPro" id="IPR036663">
    <property type="entry name" value="Fumarylacetoacetase_C_sf"/>
</dbReference>
<accession>A0A1A8TUN1</accession>
<name>A0A1A8TUN1_9GAMM</name>
<dbReference type="RefSeq" id="WP_067020313.1">
    <property type="nucleotide sequence ID" value="NZ_FLOB01000017.1"/>
</dbReference>
<dbReference type="InterPro" id="IPR050772">
    <property type="entry name" value="Hydratase-Decarb/MhpD_sf"/>
</dbReference>
<dbReference type="EMBL" id="FLOB01000017">
    <property type="protein sequence ID" value="SBS37338.1"/>
    <property type="molecule type" value="Genomic_DNA"/>
</dbReference>
<protein>
    <submittedName>
        <fullName evidence="1">2-keto-4-pentenoate hydratase</fullName>
        <ecNumber evidence="1">4.2.1.80</ecNumber>
    </submittedName>
</protein>
<dbReference type="SUPFAM" id="SSF56529">
    <property type="entry name" value="FAH"/>
    <property type="match status" value="1"/>
</dbReference>
<dbReference type="GO" id="GO:0005737">
    <property type="term" value="C:cytoplasm"/>
    <property type="evidence" value="ECO:0007669"/>
    <property type="project" value="TreeGrafter"/>
</dbReference>
<dbReference type="PANTHER" id="PTHR30143:SF0">
    <property type="entry name" value="2-KETO-4-PENTENOATE HYDRATASE"/>
    <property type="match status" value="1"/>
</dbReference>
<keyword evidence="2" id="KW-1185">Reference proteome</keyword>
<evidence type="ECO:0000313" key="1">
    <source>
        <dbReference type="EMBL" id="SBS37338.1"/>
    </source>
</evidence>
<reference evidence="1 2" key="1">
    <citation type="submission" date="2016-06" db="EMBL/GenBank/DDBJ databases">
        <authorList>
            <person name="Kjaerup R.B."/>
            <person name="Dalgaard T.S."/>
            <person name="Juul-Madsen H.R."/>
        </authorList>
    </citation>
    <scope>NUCLEOTIDE SEQUENCE [LARGE SCALE GENOMIC DNA]</scope>
    <source>
        <strain evidence="1 2">CECT 8886</strain>
    </source>
</reference>
<dbReference type="PANTHER" id="PTHR30143">
    <property type="entry name" value="ACID HYDRATASE"/>
    <property type="match status" value="1"/>
</dbReference>
<gene>
    <name evidence="1" type="primary">mhpD_2</name>
    <name evidence="1" type="ORF">MSP8886_04076</name>
</gene>
<proteinExistence type="predicted"/>
<dbReference type="GO" id="GO:0008684">
    <property type="term" value="F:2-oxopent-4-enoate hydratase activity"/>
    <property type="evidence" value="ECO:0007669"/>
    <property type="project" value="UniProtKB-EC"/>
</dbReference>
<sequence length="253" mass="27563">MLEEQVARALMEARRECTAIPLIDSLSMENVAFGYQVQKALIDLNQQVGNKLIGWKVALSSQPALDRFALQEPIYAPLFVDNILSGELVQGQVIAPKIESEILFVLGENLVGSDVSDDEILAAIAWMAPAIEVADCRLQGWKFDISHFVSDNAAAGFYQVGQLVPFDTNTLEKSDCACRLETENTSDVGSAENVLGGPLGSVVRMIRGILAIFGEVKIGQQFLSGSLTKPVDMIPGQTYRLQLLGQTVTLQYK</sequence>
<dbReference type="STRING" id="1792290.MSP8886_04076"/>
<dbReference type="Gene3D" id="3.90.850.10">
    <property type="entry name" value="Fumarylacetoacetase-like, C-terminal domain"/>
    <property type="match status" value="1"/>
</dbReference>
<dbReference type="AlphaFoldDB" id="A0A1A8TUN1"/>